<dbReference type="InterPro" id="IPR043128">
    <property type="entry name" value="Rev_trsase/Diguanyl_cyclase"/>
</dbReference>
<feature type="compositionally biased region" description="Acidic residues" evidence="1">
    <location>
        <begin position="364"/>
        <end position="373"/>
    </location>
</feature>
<dbReference type="Pfam" id="PF00990">
    <property type="entry name" value="GGDEF"/>
    <property type="match status" value="1"/>
</dbReference>
<dbReference type="PROSITE" id="PS50887">
    <property type="entry name" value="GGDEF"/>
    <property type="match status" value="1"/>
</dbReference>
<dbReference type="CDD" id="cd01949">
    <property type="entry name" value="GGDEF"/>
    <property type="match status" value="1"/>
</dbReference>
<dbReference type="NCBIfam" id="TIGR00254">
    <property type="entry name" value="GGDEF"/>
    <property type="match status" value="1"/>
</dbReference>
<dbReference type="OrthoDB" id="23692at2"/>
<evidence type="ECO:0000259" key="3">
    <source>
        <dbReference type="PROSITE" id="PS50887"/>
    </source>
</evidence>
<gene>
    <name evidence="4" type="ORF">BXY45_1335</name>
</gene>
<feature type="transmembrane region" description="Helical" evidence="2">
    <location>
        <begin position="115"/>
        <end position="134"/>
    </location>
</feature>
<dbReference type="Proteomes" id="UP000245469">
    <property type="component" value="Unassembled WGS sequence"/>
</dbReference>
<dbReference type="AlphaFoldDB" id="A0A315ZQX5"/>
<dbReference type="EMBL" id="QGDQ01000033">
    <property type="protein sequence ID" value="PWJ47981.1"/>
    <property type="molecule type" value="Genomic_DNA"/>
</dbReference>
<dbReference type="InterPro" id="IPR029787">
    <property type="entry name" value="Nucleotide_cyclase"/>
</dbReference>
<keyword evidence="5" id="KW-1185">Reference proteome</keyword>
<organism evidence="4 5">
    <name type="scientific">Quadrisphaera granulorum</name>
    <dbReference type="NCBI Taxonomy" id="317664"/>
    <lineage>
        <taxon>Bacteria</taxon>
        <taxon>Bacillati</taxon>
        <taxon>Actinomycetota</taxon>
        <taxon>Actinomycetes</taxon>
        <taxon>Kineosporiales</taxon>
        <taxon>Kineosporiaceae</taxon>
        <taxon>Quadrisphaera</taxon>
    </lineage>
</organism>
<dbReference type="Gene3D" id="3.30.70.270">
    <property type="match status" value="1"/>
</dbReference>
<dbReference type="PANTHER" id="PTHR45138:SF9">
    <property type="entry name" value="DIGUANYLATE CYCLASE DGCM-RELATED"/>
    <property type="match status" value="1"/>
</dbReference>
<dbReference type="GO" id="GO:0052621">
    <property type="term" value="F:diguanylate cyclase activity"/>
    <property type="evidence" value="ECO:0007669"/>
    <property type="project" value="TreeGrafter"/>
</dbReference>
<dbReference type="RefSeq" id="WP_109776174.1">
    <property type="nucleotide sequence ID" value="NZ_QGDQ01000033.1"/>
</dbReference>
<dbReference type="PANTHER" id="PTHR45138">
    <property type="entry name" value="REGULATORY COMPONENTS OF SENSORY TRANSDUCTION SYSTEM"/>
    <property type="match status" value="1"/>
</dbReference>
<keyword evidence="2" id="KW-1133">Transmembrane helix</keyword>
<feature type="transmembrane region" description="Helical" evidence="2">
    <location>
        <begin position="88"/>
        <end position="108"/>
    </location>
</feature>
<protein>
    <submittedName>
        <fullName evidence="4">Diguanylate cyclase (GGDEF)-like protein</fullName>
    </submittedName>
</protein>
<feature type="domain" description="GGDEF" evidence="3">
    <location>
        <begin position="219"/>
        <end position="358"/>
    </location>
</feature>
<evidence type="ECO:0000256" key="1">
    <source>
        <dbReference type="SAM" id="MobiDB-lite"/>
    </source>
</evidence>
<dbReference type="GO" id="GO:0005886">
    <property type="term" value="C:plasma membrane"/>
    <property type="evidence" value="ECO:0007669"/>
    <property type="project" value="TreeGrafter"/>
</dbReference>
<feature type="region of interest" description="Disordered" evidence="1">
    <location>
        <begin position="360"/>
        <end position="387"/>
    </location>
</feature>
<feature type="transmembrane region" description="Helical" evidence="2">
    <location>
        <begin position="140"/>
        <end position="160"/>
    </location>
</feature>
<name>A0A315ZQX5_9ACTN</name>
<feature type="transmembrane region" description="Helical" evidence="2">
    <location>
        <begin position="37"/>
        <end position="57"/>
    </location>
</feature>
<sequence>MPSALGLLIAAAHAVLLAVQATGEVPLPWAAATAGPQIALTATCGVWWLCAGSYTIVRRGDVGREAAVIPLGHVVAMATMGVFSAIPGVPWCTAVALVTIPIATGIRWSASVVRVVLATAAVASVAVSFTAVGARAGIGLGIFAAACTMISVLTPTLVMLRLESRLRDAADTALRQAVTDPLTGLLNRRGLEEHAARGDAWGVAALGAPFDSRARDGGGHIGVAVVDVDHFKRVNDEFGHAAGDVVLRAVADVMRQHVRATDLLVRHGGEEFAWVGRWPDAEAAMASAERLRQAVSEAPMPHGRAVTVSIGVTVSTTSDPPAPDADPVAEVHRLIARADIALYTAKRTGRNCVVLASAAGTTDDSNDSNDSNDDASAVELNAGAGAP</sequence>
<dbReference type="InterPro" id="IPR050469">
    <property type="entry name" value="Diguanylate_Cyclase"/>
</dbReference>
<dbReference type="GO" id="GO:0043709">
    <property type="term" value="P:cell adhesion involved in single-species biofilm formation"/>
    <property type="evidence" value="ECO:0007669"/>
    <property type="project" value="TreeGrafter"/>
</dbReference>
<comment type="caution">
    <text evidence="4">The sequence shown here is derived from an EMBL/GenBank/DDBJ whole genome shotgun (WGS) entry which is preliminary data.</text>
</comment>
<keyword evidence="2" id="KW-0812">Transmembrane</keyword>
<proteinExistence type="predicted"/>
<accession>A0A315ZQX5</accession>
<evidence type="ECO:0000256" key="2">
    <source>
        <dbReference type="SAM" id="Phobius"/>
    </source>
</evidence>
<reference evidence="4 5" key="1">
    <citation type="submission" date="2018-03" db="EMBL/GenBank/DDBJ databases">
        <title>Genomic Encyclopedia of Archaeal and Bacterial Type Strains, Phase II (KMG-II): from individual species to whole genera.</title>
        <authorList>
            <person name="Goeker M."/>
        </authorList>
    </citation>
    <scope>NUCLEOTIDE SEQUENCE [LARGE SCALE GENOMIC DNA]</scope>
    <source>
        <strain evidence="4 5">DSM 44889</strain>
    </source>
</reference>
<dbReference type="FunFam" id="3.30.70.270:FF:000001">
    <property type="entry name" value="Diguanylate cyclase domain protein"/>
    <property type="match status" value="1"/>
</dbReference>
<dbReference type="InterPro" id="IPR000160">
    <property type="entry name" value="GGDEF_dom"/>
</dbReference>
<dbReference type="SMART" id="SM00267">
    <property type="entry name" value="GGDEF"/>
    <property type="match status" value="1"/>
</dbReference>
<keyword evidence="2" id="KW-0472">Membrane</keyword>
<evidence type="ECO:0000313" key="4">
    <source>
        <dbReference type="EMBL" id="PWJ47981.1"/>
    </source>
</evidence>
<dbReference type="SUPFAM" id="SSF55073">
    <property type="entry name" value="Nucleotide cyclase"/>
    <property type="match status" value="1"/>
</dbReference>
<dbReference type="GO" id="GO:1902201">
    <property type="term" value="P:negative regulation of bacterial-type flagellum-dependent cell motility"/>
    <property type="evidence" value="ECO:0007669"/>
    <property type="project" value="TreeGrafter"/>
</dbReference>
<evidence type="ECO:0000313" key="5">
    <source>
        <dbReference type="Proteomes" id="UP000245469"/>
    </source>
</evidence>